<name>A0A8R1U8Q1_PRIPA</name>
<dbReference type="AlphaFoldDB" id="A0A8R1U8Q1"/>
<evidence type="ECO:0000313" key="1">
    <source>
        <dbReference type="EnsemblMetazoa" id="PPA12441.1"/>
    </source>
</evidence>
<keyword evidence="2" id="KW-1185">Reference proteome</keyword>
<evidence type="ECO:0000313" key="2">
    <source>
        <dbReference type="Proteomes" id="UP000005239"/>
    </source>
</evidence>
<protein>
    <submittedName>
        <fullName evidence="1">Uncharacterized protein</fullName>
    </submittedName>
</protein>
<gene>
    <name evidence="1" type="primary">WBGene00101995</name>
</gene>
<organism evidence="1 2">
    <name type="scientific">Pristionchus pacificus</name>
    <name type="common">Parasitic nematode worm</name>
    <dbReference type="NCBI Taxonomy" id="54126"/>
    <lineage>
        <taxon>Eukaryota</taxon>
        <taxon>Metazoa</taxon>
        <taxon>Ecdysozoa</taxon>
        <taxon>Nematoda</taxon>
        <taxon>Chromadorea</taxon>
        <taxon>Rhabditida</taxon>
        <taxon>Rhabditina</taxon>
        <taxon>Diplogasteromorpha</taxon>
        <taxon>Diplogasteroidea</taxon>
        <taxon>Neodiplogasteridae</taxon>
        <taxon>Pristionchus</taxon>
    </lineage>
</organism>
<dbReference type="EnsemblMetazoa" id="PPA12441.1">
    <property type="protein sequence ID" value="PPA12441.1"/>
    <property type="gene ID" value="WBGene00101995"/>
</dbReference>
<proteinExistence type="predicted"/>
<dbReference type="Proteomes" id="UP000005239">
    <property type="component" value="Unassembled WGS sequence"/>
</dbReference>
<reference evidence="1" key="2">
    <citation type="submission" date="2022-06" db="UniProtKB">
        <authorList>
            <consortium name="EnsemblMetazoa"/>
        </authorList>
    </citation>
    <scope>IDENTIFICATION</scope>
    <source>
        <strain evidence="1">PS312</strain>
    </source>
</reference>
<reference evidence="2" key="1">
    <citation type="journal article" date="2008" name="Nat. Genet.">
        <title>The Pristionchus pacificus genome provides a unique perspective on nematode lifestyle and parasitism.</title>
        <authorList>
            <person name="Dieterich C."/>
            <person name="Clifton S.W."/>
            <person name="Schuster L.N."/>
            <person name="Chinwalla A."/>
            <person name="Delehaunty K."/>
            <person name="Dinkelacker I."/>
            <person name="Fulton L."/>
            <person name="Fulton R."/>
            <person name="Godfrey J."/>
            <person name="Minx P."/>
            <person name="Mitreva M."/>
            <person name="Roeseler W."/>
            <person name="Tian H."/>
            <person name="Witte H."/>
            <person name="Yang S.P."/>
            <person name="Wilson R.K."/>
            <person name="Sommer R.J."/>
        </authorList>
    </citation>
    <scope>NUCLEOTIDE SEQUENCE [LARGE SCALE GENOMIC DNA]</scope>
    <source>
        <strain evidence="2">PS312</strain>
    </source>
</reference>
<sequence length="200" mass="22744">MNSPLITLSFPFLTRAVRVKNRFLHSSCSLTGQNDERPRGMKRRILHPHLISRRSFTGRFLLRTPSTLSLCSSLPTILKRTVNRTKCSFSADNAKDHAIIPDQSATKYVEVFDVNASLLKDTATECPGPSIYSEDPYRFLRPYARVSSVGHNLATYTDADRDFRRPSDEMLGLHRNKKFFPANSIRAQDVNFLAGLRKQI</sequence>
<accession>A0A8R1U8Q1</accession>